<keyword evidence="2" id="KW-1185">Reference proteome</keyword>
<evidence type="ECO:0000313" key="2">
    <source>
        <dbReference type="Proteomes" id="UP000598820"/>
    </source>
</evidence>
<proteinExistence type="predicted"/>
<gene>
    <name evidence="1" type="ORF">IC229_22370</name>
</gene>
<name>A0A927AS74_9BACT</name>
<dbReference type="EMBL" id="JACWZY010000021">
    <property type="protein sequence ID" value="MBD2703406.1"/>
    <property type="molecule type" value="Genomic_DNA"/>
</dbReference>
<organism evidence="1 2">
    <name type="scientific">Spirosoma profusum</name>
    <dbReference type="NCBI Taxonomy" id="2771354"/>
    <lineage>
        <taxon>Bacteria</taxon>
        <taxon>Pseudomonadati</taxon>
        <taxon>Bacteroidota</taxon>
        <taxon>Cytophagia</taxon>
        <taxon>Cytophagales</taxon>
        <taxon>Cytophagaceae</taxon>
        <taxon>Spirosoma</taxon>
    </lineage>
</organism>
<sequence length="108" mass="11728">MDLVAGEWTKIKIEGQGQTARLYMHGANQPTLIVNDLKHGPTQGGSLGLWIGPGTDAHFVNLGKTPTTRYAKRAVLLQPGYHSDNIRVGSGPVCTIFNTCRLTHRAYA</sequence>
<dbReference type="Proteomes" id="UP000598820">
    <property type="component" value="Unassembled WGS sequence"/>
</dbReference>
<dbReference type="RefSeq" id="WP_190889254.1">
    <property type="nucleotide sequence ID" value="NZ_JACWZY010000021.1"/>
</dbReference>
<dbReference type="AlphaFoldDB" id="A0A927AS74"/>
<evidence type="ECO:0000313" key="1">
    <source>
        <dbReference type="EMBL" id="MBD2703406.1"/>
    </source>
</evidence>
<accession>A0A927AS74</accession>
<protein>
    <submittedName>
        <fullName evidence="1">Uncharacterized protein</fullName>
    </submittedName>
</protein>
<comment type="caution">
    <text evidence="1">The sequence shown here is derived from an EMBL/GenBank/DDBJ whole genome shotgun (WGS) entry which is preliminary data.</text>
</comment>
<reference evidence="1" key="1">
    <citation type="submission" date="2020-09" db="EMBL/GenBank/DDBJ databases">
        <authorList>
            <person name="Kim M.K."/>
        </authorList>
    </citation>
    <scope>NUCLEOTIDE SEQUENCE</scope>
    <source>
        <strain evidence="1">BT702</strain>
    </source>
</reference>